<gene>
    <name evidence="5" type="ORF">ACFSYJ_01520</name>
</gene>
<accession>A0ABW5GA66</accession>
<evidence type="ECO:0000256" key="3">
    <source>
        <dbReference type="ARBA" id="ARBA00023163"/>
    </source>
</evidence>
<keyword evidence="2" id="KW-0238">DNA-binding</keyword>
<evidence type="ECO:0000259" key="4">
    <source>
        <dbReference type="PROSITE" id="PS01124"/>
    </source>
</evidence>
<sequence>MRSTAREPGAVRRWEVARPPVPVRTPGVRMAGFRDRGPGPVDVRVVPHPAVTLALGFGDGPLVVDADTGRRKRGSLVTGFMHGALRVRGEHVECVQARLSPPTAYAVLGVSPAELDGAVVTLDDLWGRDAARIRERLGEARSWRERFAMTDDLLARRCATGRPVDPRVAWAWERIVARGGRVRIDDLAAGAGWSRKRLWSRFRAQIGLSPKRAARLVRFDHAAHLLAAGGDAARIAAESGYTDQSHLHRDVVAFSGVTPVAVADTAWLAVDGLAWAGHRPG</sequence>
<name>A0ABW5GA66_9PSEU</name>
<dbReference type="EMBL" id="JBHUKU010000002">
    <property type="protein sequence ID" value="MFD2457254.1"/>
    <property type="molecule type" value="Genomic_DNA"/>
</dbReference>
<dbReference type="PANTHER" id="PTHR46796:SF15">
    <property type="entry name" value="BLL1074 PROTEIN"/>
    <property type="match status" value="1"/>
</dbReference>
<keyword evidence="3" id="KW-0804">Transcription</keyword>
<keyword evidence="1" id="KW-0805">Transcription regulation</keyword>
<dbReference type="RefSeq" id="WP_345388404.1">
    <property type="nucleotide sequence ID" value="NZ_BAABHG010000003.1"/>
</dbReference>
<reference evidence="6" key="1">
    <citation type="journal article" date="2019" name="Int. J. Syst. Evol. Microbiol.">
        <title>The Global Catalogue of Microorganisms (GCM) 10K type strain sequencing project: providing services to taxonomists for standard genome sequencing and annotation.</title>
        <authorList>
            <consortium name="The Broad Institute Genomics Platform"/>
            <consortium name="The Broad Institute Genome Sequencing Center for Infectious Disease"/>
            <person name="Wu L."/>
            <person name="Ma J."/>
        </authorList>
    </citation>
    <scope>NUCLEOTIDE SEQUENCE [LARGE SCALE GENOMIC DNA]</scope>
    <source>
        <strain evidence="6">CGMCC 4.7643</strain>
    </source>
</reference>
<dbReference type="InterPro" id="IPR050204">
    <property type="entry name" value="AraC_XylS_family_regulators"/>
</dbReference>
<keyword evidence="6" id="KW-1185">Reference proteome</keyword>
<dbReference type="PANTHER" id="PTHR46796">
    <property type="entry name" value="HTH-TYPE TRANSCRIPTIONAL ACTIVATOR RHAS-RELATED"/>
    <property type="match status" value="1"/>
</dbReference>
<evidence type="ECO:0000256" key="2">
    <source>
        <dbReference type="ARBA" id="ARBA00023125"/>
    </source>
</evidence>
<comment type="caution">
    <text evidence="5">The sequence shown here is derived from an EMBL/GenBank/DDBJ whole genome shotgun (WGS) entry which is preliminary data.</text>
</comment>
<dbReference type="SMART" id="SM00342">
    <property type="entry name" value="HTH_ARAC"/>
    <property type="match status" value="1"/>
</dbReference>
<feature type="domain" description="HTH araC/xylS-type" evidence="4">
    <location>
        <begin position="166"/>
        <end position="265"/>
    </location>
</feature>
<dbReference type="InterPro" id="IPR018060">
    <property type="entry name" value="HTH_AraC"/>
</dbReference>
<proteinExistence type="predicted"/>
<evidence type="ECO:0000256" key="1">
    <source>
        <dbReference type="ARBA" id="ARBA00023015"/>
    </source>
</evidence>
<dbReference type="Gene3D" id="1.10.10.60">
    <property type="entry name" value="Homeodomain-like"/>
    <property type="match status" value="1"/>
</dbReference>
<protein>
    <submittedName>
        <fullName evidence="5">Helix-turn-helix domain-containing protein</fullName>
    </submittedName>
</protein>
<dbReference type="PROSITE" id="PS01124">
    <property type="entry name" value="HTH_ARAC_FAMILY_2"/>
    <property type="match status" value="1"/>
</dbReference>
<evidence type="ECO:0000313" key="6">
    <source>
        <dbReference type="Proteomes" id="UP001597419"/>
    </source>
</evidence>
<dbReference type="Proteomes" id="UP001597419">
    <property type="component" value="Unassembled WGS sequence"/>
</dbReference>
<dbReference type="Pfam" id="PF12833">
    <property type="entry name" value="HTH_18"/>
    <property type="match status" value="1"/>
</dbReference>
<organism evidence="5 6">
    <name type="scientific">Amycolatopsis samaneae</name>
    <dbReference type="NCBI Taxonomy" id="664691"/>
    <lineage>
        <taxon>Bacteria</taxon>
        <taxon>Bacillati</taxon>
        <taxon>Actinomycetota</taxon>
        <taxon>Actinomycetes</taxon>
        <taxon>Pseudonocardiales</taxon>
        <taxon>Pseudonocardiaceae</taxon>
        <taxon>Amycolatopsis</taxon>
    </lineage>
</organism>
<evidence type="ECO:0000313" key="5">
    <source>
        <dbReference type="EMBL" id="MFD2457254.1"/>
    </source>
</evidence>